<gene>
    <name evidence="2" type="ORF">EJO50_12630</name>
</gene>
<evidence type="ECO:0000313" key="2">
    <source>
        <dbReference type="EMBL" id="AZN37256.1"/>
    </source>
</evidence>
<evidence type="ECO:0000259" key="1">
    <source>
        <dbReference type="Pfam" id="PF04993"/>
    </source>
</evidence>
<dbReference type="KEGG" id="iod:EJO50_12630"/>
<dbReference type="AlphaFoldDB" id="A0A3S8ZUW7"/>
<dbReference type="Proteomes" id="UP000282438">
    <property type="component" value="Chromosome"/>
</dbReference>
<feature type="domain" description="TfoX N-terminal" evidence="1">
    <location>
        <begin position="13"/>
        <end position="106"/>
    </location>
</feature>
<dbReference type="SUPFAM" id="SSF159894">
    <property type="entry name" value="YgaC/TfoX-N like"/>
    <property type="match status" value="1"/>
</dbReference>
<name>A0A3S8ZUW7_9NEIS</name>
<keyword evidence="3" id="KW-1185">Reference proteome</keyword>
<dbReference type="Pfam" id="PF04993">
    <property type="entry name" value="TfoX_N"/>
    <property type="match status" value="1"/>
</dbReference>
<protein>
    <submittedName>
        <fullName evidence="2">TfoX family protein</fullName>
    </submittedName>
</protein>
<reference evidence="2 3" key="1">
    <citation type="submission" date="2018-12" db="EMBL/GenBank/DDBJ databases">
        <title>Complete genome sequence of Iodobacter sp. H11R3.</title>
        <authorList>
            <person name="Bae J.-W."/>
        </authorList>
    </citation>
    <scope>NUCLEOTIDE SEQUENCE [LARGE SCALE GENOMIC DNA]</scope>
    <source>
        <strain evidence="2 3">H11R3</strain>
    </source>
</reference>
<dbReference type="PANTHER" id="PTHR36121">
    <property type="entry name" value="PROTEIN SXY"/>
    <property type="match status" value="1"/>
</dbReference>
<proteinExistence type="predicted"/>
<dbReference type="InterPro" id="IPR007076">
    <property type="entry name" value="TfoX_N"/>
</dbReference>
<accession>A0A3S8ZUW7</accession>
<evidence type="ECO:0000313" key="3">
    <source>
        <dbReference type="Proteomes" id="UP000282438"/>
    </source>
</evidence>
<dbReference type="InterPro" id="IPR047525">
    <property type="entry name" value="TfoX-like"/>
</dbReference>
<dbReference type="OrthoDB" id="8687154at2"/>
<dbReference type="Gene3D" id="3.30.1460.30">
    <property type="entry name" value="YgaC/TfoX-N like chaperone"/>
    <property type="match status" value="1"/>
</dbReference>
<dbReference type="PANTHER" id="PTHR36121:SF1">
    <property type="entry name" value="PROTEIN SXY"/>
    <property type="match status" value="1"/>
</dbReference>
<organism evidence="2 3">
    <name type="scientific">Iodobacter ciconiae</name>
    <dbReference type="NCBI Taxonomy" id="2496266"/>
    <lineage>
        <taxon>Bacteria</taxon>
        <taxon>Pseudomonadati</taxon>
        <taxon>Pseudomonadota</taxon>
        <taxon>Betaproteobacteria</taxon>
        <taxon>Neisseriales</taxon>
        <taxon>Chitinibacteraceae</taxon>
        <taxon>Iodobacter</taxon>
    </lineage>
</organism>
<dbReference type="RefSeq" id="WP_125974692.1">
    <property type="nucleotide sequence ID" value="NZ_CP034433.1"/>
</dbReference>
<sequence>MAKRSEYIEYLSEQLAELGTLRTKAMFGGYGIYCDEIFFAIVVNDNLYIKADATSKADFSDLGLKPFTYSKKDGSQQSMAYYPLPEEALDDTQTMIFWARKGIAAALRKR</sequence>
<dbReference type="EMBL" id="CP034433">
    <property type="protein sequence ID" value="AZN37256.1"/>
    <property type="molecule type" value="Genomic_DNA"/>
</dbReference>